<evidence type="ECO:0000256" key="8">
    <source>
        <dbReference type="ARBA" id="ARBA00023054"/>
    </source>
</evidence>
<dbReference type="Pfam" id="PF10224">
    <property type="entry name" value="DUF2205"/>
    <property type="match status" value="1"/>
</dbReference>
<proteinExistence type="inferred from homology"/>
<evidence type="ECO:0000256" key="9">
    <source>
        <dbReference type="ARBA" id="ARBA00023136"/>
    </source>
</evidence>
<organism evidence="10 11">
    <name type="scientific">Nyctereutes procyonoides</name>
    <name type="common">Raccoon dog</name>
    <name type="synonym">Canis procyonoides</name>
    <dbReference type="NCBI Taxonomy" id="34880"/>
    <lineage>
        <taxon>Eukaryota</taxon>
        <taxon>Metazoa</taxon>
        <taxon>Chordata</taxon>
        <taxon>Craniata</taxon>
        <taxon>Vertebrata</taxon>
        <taxon>Euteleostomi</taxon>
        <taxon>Mammalia</taxon>
        <taxon>Eutheria</taxon>
        <taxon>Laurasiatheria</taxon>
        <taxon>Carnivora</taxon>
        <taxon>Caniformia</taxon>
        <taxon>Canidae</taxon>
        <taxon>Nyctereutes</taxon>
    </lineage>
</organism>
<evidence type="ECO:0000256" key="7">
    <source>
        <dbReference type="ARBA" id="ARBA00023034"/>
    </source>
</evidence>
<dbReference type="EMBL" id="CAJHUB010000674">
    <property type="protein sequence ID" value="CAD7675177.1"/>
    <property type="molecule type" value="Genomic_DNA"/>
</dbReference>
<keyword evidence="7" id="KW-0333">Golgi apparatus</keyword>
<evidence type="ECO:0000256" key="2">
    <source>
        <dbReference type="ARBA" id="ARBA00004255"/>
    </source>
</evidence>
<comment type="caution">
    <text evidence="10">The sequence shown here is derived from an EMBL/GenBank/DDBJ whole genome shotgun (WGS) entry which is preliminary data.</text>
</comment>
<protein>
    <submittedName>
        <fullName evidence="10">(raccoon dog) hypothetical protein</fullName>
    </submittedName>
</protein>
<evidence type="ECO:0000256" key="5">
    <source>
        <dbReference type="ARBA" id="ARBA00010880"/>
    </source>
</evidence>
<dbReference type="Gene3D" id="1.20.5.170">
    <property type="match status" value="1"/>
</dbReference>
<dbReference type="InterPro" id="IPR019357">
    <property type="entry name" value="SCOC"/>
</dbReference>
<dbReference type="GO" id="GO:0000139">
    <property type="term" value="C:Golgi membrane"/>
    <property type="evidence" value="ECO:0007669"/>
    <property type="project" value="UniProtKB-SubCell"/>
</dbReference>
<evidence type="ECO:0000256" key="1">
    <source>
        <dbReference type="ARBA" id="ARBA00002743"/>
    </source>
</evidence>
<dbReference type="PANTHER" id="PTHR21614:SF0">
    <property type="entry name" value="GEO08385P1"/>
    <property type="match status" value="1"/>
</dbReference>
<evidence type="ECO:0000256" key="6">
    <source>
        <dbReference type="ARBA" id="ARBA00022490"/>
    </source>
</evidence>
<sequence>MLSARVVDAVKSENLKLNSENQVHGQYIENFMSSSSVFQTTDTQEKNKEKLGIHLLSLLWNC</sequence>
<accession>A0A811YIM7</accession>
<reference evidence="10" key="1">
    <citation type="submission" date="2020-12" db="EMBL/GenBank/DDBJ databases">
        <authorList>
            <consortium name="Molecular Ecology Group"/>
        </authorList>
    </citation>
    <scope>NUCLEOTIDE SEQUENCE</scope>
    <source>
        <strain evidence="10">TBG_1078</strain>
    </source>
</reference>
<evidence type="ECO:0000256" key="3">
    <source>
        <dbReference type="ARBA" id="ARBA00004514"/>
    </source>
</evidence>
<comment type="subcellular location">
    <subcellularLocation>
        <location evidence="3">Cytoplasm</location>
        <location evidence="3">Cytosol</location>
    </subcellularLocation>
    <subcellularLocation>
        <location evidence="2">Golgi apparatus membrane</location>
        <topology evidence="2">Peripheral membrane protein</topology>
        <orientation evidence="2">Cytoplasmic side</orientation>
    </subcellularLocation>
    <subcellularLocation>
        <location evidence="4">Golgi apparatus</location>
        <location evidence="4">trans-Golgi network</location>
    </subcellularLocation>
</comment>
<evidence type="ECO:0000313" key="11">
    <source>
        <dbReference type="Proteomes" id="UP000645828"/>
    </source>
</evidence>
<dbReference type="AlphaFoldDB" id="A0A811YIM7"/>
<evidence type="ECO:0000313" key="10">
    <source>
        <dbReference type="EMBL" id="CAD7675177.1"/>
    </source>
</evidence>
<keyword evidence="9" id="KW-0472">Membrane</keyword>
<keyword evidence="11" id="KW-1185">Reference proteome</keyword>
<dbReference type="GO" id="GO:0005829">
    <property type="term" value="C:cytosol"/>
    <property type="evidence" value="ECO:0007669"/>
    <property type="project" value="UniProtKB-SubCell"/>
</dbReference>
<dbReference type="PANTHER" id="PTHR21614">
    <property type="entry name" value="SHORT COILED COIL PROTEIN"/>
    <property type="match status" value="1"/>
</dbReference>
<name>A0A811YIM7_NYCPR</name>
<dbReference type="GO" id="GO:0005802">
    <property type="term" value="C:trans-Golgi network"/>
    <property type="evidence" value="ECO:0007669"/>
    <property type="project" value="TreeGrafter"/>
</dbReference>
<gene>
    <name evidence="10" type="ORF">NYPRO_LOCUS7972</name>
</gene>
<keyword evidence="8" id="KW-0175">Coiled coil</keyword>
<comment type="function">
    <text evidence="1">Positive regulator of amino acid starvation-induced autophagy.</text>
</comment>
<dbReference type="Proteomes" id="UP000645828">
    <property type="component" value="Unassembled WGS sequence"/>
</dbReference>
<comment type="similarity">
    <text evidence="5">Belongs to the SCOC family.</text>
</comment>
<evidence type="ECO:0000256" key="4">
    <source>
        <dbReference type="ARBA" id="ARBA00004601"/>
    </source>
</evidence>
<keyword evidence="6" id="KW-0963">Cytoplasm</keyword>